<keyword evidence="2" id="KW-1185">Reference proteome</keyword>
<accession>A0ABZ2PKE1</accession>
<protein>
    <recommendedName>
        <fullName evidence="3">DUF222 domain-containing protein</fullName>
    </recommendedName>
</protein>
<sequence>MPPQSANTDWATSRWWVGRELDRGRFAEEPISRNQLIALWVRATAEPKPNVKHLAEDLAAWMGTLGSAEWVAQRFSSEASRRLRLGTNEVLGGVEVWDLVSAVAVEYGDTLARCSAGVVADIRLERPGGLPARIAQVLRKYEDGPPRTAARHAMVNSEACGTVVESRNHADRFIDNPNRCRSAIVAASMRSYNGKLTEYRERIDDASDEEVSDSIAAAIERLTELYGEADVSDRLPTEHEISYVEDKLDRFLTEACSSRFRSDLPLLEGSTLYTTADVRGEAWRRARRNLLRLHMDSVELDEKTLTEVYGSNFARARQDLQRALIRENARKSASELDTAHLELGYRSTETKTLFTQARSYLAQTPIESDNAWGWKCDGRVICWERAIALEILADAGSLAGYGASALEQALRERYDQVCPSDTLAPTRTASIALALQLTRGALASVIHDDDVFGNDGVDLVGSRKPGQTWAGKTADVLSALRGHRVAWDRLTGKAV</sequence>
<evidence type="ECO:0008006" key="3">
    <source>
        <dbReference type="Google" id="ProtNLM"/>
    </source>
</evidence>
<name>A0ABZ2PKE1_9NOCA</name>
<dbReference type="RefSeq" id="WP_338890575.1">
    <property type="nucleotide sequence ID" value="NZ_CP147846.1"/>
</dbReference>
<evidence type="ECO:0000313" key="1">
    <source>
        <dbReference type="EMBL" id="WXG69663.1"/>
    </source>
</evidence>
<reference evidence="1 2" key="1">
    <citation type="submission" date="2024-03" db="EMBL/GenBank/DDBJ databases">
        <title>Natural products discovery in diverse microorganisms through a two-stage MS feature dereplication strategy.</title>
        <authorList>
            <person name="Zhang R."/>
        </authorList>
    </citation>
    <scope>NUCLEOTIDE SEQUENCE [LARGE SCALE GENOMIC DNA]</scope>
    <source>
        <strain evidence="1 2">18930</strain>
    </source>
</reference>
<dbReference type="Proteomes" id="UP001432000">
    <property type="component" value="Chromosome"/>
</dbReference>
<dbReference type="EMBL" id="CP147846">
    <property type="protein sequence ID" value="WXG69663.1"/>
    <property type="molecule type" value="Genomic_DNA"/>
</dbReference>
<proteinExistence type="predicted"/>
<organism evidence="1 2">
    <name type="scientific">Rhodococcus sovatensis</name>
    <dbReference type="NCBI Taxonomy" id="1805840"/>
    <lineage>
        <taxon>Bacteria</taxon>
        <taxon>Bacillati</taxon>
        <taxon>Actinomycetota</taxon>
        <taxon>Actinomycetes</taxon>
        <taxon>Mycobacteriales</taxon>
        <taxon>Nocardiaceae</taxon>
        <taxon>Rhodococcus</taxon>
    </lineage>
</organism>
<gene>
    <name evidence="1" type="ORF">WDS16_03660</name>
</gene>
<evidence type="ECO:0000313" key="2">
    <source>
        <dbReference type="Proteomes" id="UP001432000"/>
    </source>
</evidence>